<accession>L2F7F5</accession>
<dbReference type="STRING" id="1230338.MOMA_07526"/>
<keyword evidence="1" id="KW-0175">Coiled coil</keyword>
<evidence type="ECO:0000256" key="3">
    <source>
        <dbReference type="SAM" id="Phobius"/>
    </source>
</evidence>
<dbReference type="EMBL" id="ANIN01000002">
    <property type="protein sequence ID" value="ELA08393.1"/>
    <property type="molecule type" value="Genomic_DNA"/>
</dbReference>
<proteinExistence type="predicted"/>
<keyword evidence="5" id="KW-1185">Reference proteome</keyword>
<comment type="caution">
    <text evidence="4">The sequence shown here is derived from an EMBL/GenBank/DDBJ whole genome shotgun (WGS) entry which is preliminary data.</text>
</comment>
<dbReference type="AlphaFoldDB" id="L2F7F5"/>
<keyword evidence="3" id="KW-0812">Transmembrane</keyword>
<feature type="coiled-coil region" evidence="1">
    <location>
        <begin position="185"/>
        <end position="219"/>
    </location>
</feature>
<evidence type="ECO:0000256" key="2">
    <source>
        <dbReference type="SAM" id="MobiDB-lite"/>
    </source>
</evidence>
<keyword evidence="3" id="KW-0472">Membrane</keyword>
<protein>
    <recommendedName>
        <fullName evidence="6">SCP2 domain-containing protein</fullName>
    </recommendedName>
</protein>
<reference evidence="4 5" key="1">
    <citation type="journal article" date="2013" name="Genome Announc.">
        <title>Genome Sequence of Moraxella macacae 0408225, a Novel Bacterial Species Isolated from a Cynomolgus Macaque with Epistaxis.</title>
        <authorList>
            <person name="Ladner J.T."/>
            <person name="Whitehouse C.A."/>
            <person name="Koroleva G.I."/>
            <person name="Palacios G.F."/>
        </authorList>
    </citation>
    <scope>NUCLEOTIDE SEQUENCE [LARGE SCALE GENOMIC DNA]</scope>
    <source>
        <strain evidence="4 5">0408225</strain>
    </source>
</reference>
<evidence type="ECO:0000256" key="1">
    <source>
        <dbReference type="SAM" id="Coils"/>
    </source>
</evidence>
<dbReference type="eggNOG" id="ENOG5033FZ3">
    <property type="taxonomic scope" value="Bacteria"/>
</dbReference>
<evidence type="ECO:0008006" key="6">
    <source>
        <dbReference type="Google" id="ProtNLM"/>
    </source>
</evidence>
<name>L2F7F5_9GAMM</name>
<dbReference type="RefSeq" id="WP_009501946.1">
    <property type="nucleotide sequence ID" value="NZ_ANIN01000002.1"/>
</dbReference>
<feature type="compositionally biased region" description="Basic and acidic residues" evidence="2">
    <location>
        <begin position="1"/>
        <end position="12"/>
    </location>
</feature>
<evidence type="ECO:0000313" key="4">
    <source>
        <dbReference type="EMBL" id="ELA08393.1"/>
    </source>
</evidence>
<feature type="region of interest" description="Disordered" evidence="2">
    <location>
        <begin position="1"/>
        <end position="38"/>
    </location>
</feature>
<keyword evidence="3" id="KW-1133">Transmembrane helix</keyword>
<feature type="compositionally biased region" description="Polar residues" evidence="2">
    <location>
        <begin position="13"/>
        <end position="38"/>
    </location>
</feature>
<dbReference type="PATRIC" id="fig|1230338.3.peg.1603"/>
<sequence length="250" mass="27922">MNVSDDLTKDSQNRNQIESNQTDNQIPPISQIGNNRTQNPQINQQTLSKTALDVVLVLLETLLALLLRFDANLRQVVYPLAQQNLVLCVRSYVPHVTIYATFTVNGVLLDSELRPNQQIHVTINGFSFQVLQALFGNKTSVLKQLQFRGEADDVANVKAFFAAVAISNVVQEIVAKFTDKSGEKSEKPKKNLEKYQQKIDEQKQEINTLTIKVAETSTALLEAKSQNKILKIVLLVAVLVIVVLAIVIMR</sequence>
<feature type="transmembrane region" description="Helical" evidence="3">
    <location>
        <begin position="229"/>
        <end position="249"/>
    </location>
</feature>
<organism evidence="4 5">
    <name type="scientific">Moraxella macacae 0408225</name>
    <dbReference type="NCBI Taxonomy" id="1230338"/>
    <lineage>
        <taxon>Bacteria</taxon>
        <taxon>Pseudomonadati</taxon>
        <taxon>Pseudomonadota</taxon>
        <taxon>Gammaproteobacteria</taxon>
        <taxon>Moraxellales</taxon>
        <taxon>Moraxellaceae</taxon>
        <taxon>Moraxella</taxon>
    </lineage>
</organism>
<dbReference type="Proteomes" id="UP000023795">
    <property type="component" value="Unassembled WGS sequence"/>
</dbReference>
<evidence type="ECO:0000313" key="5">
    <source>
        <dbReference type="Proteomes" id="UP000023795"/>
    </source>
</evidence>
<gene>
    <name evidence="4" type="ORF">MOMA_07526</name>
</gene>